<dbReference type="Pfam" id="PF03473">
    <property type="entry name" value="MOSC"/>
    <property type="match status" value="1"/>
</dbReference>
<reference evidence="2 3" key="1">
    <citation type="submission" date="2020-05" db="EMBL/GenBank/DDBJ databases">
        <title>Complete genome sequencing of Campylobacter and Arcobacter type strains.</title>
        <authorList>
            <person name="Miller W.G."/>
            <person name="Yee E."/>
        </authorList>
    </citation>
    <scope>NUCLEOTIDE SEQUENCE [LARGE SCALE GENOMIC DNA]</scope>
    <source>
        <strain evidence="2 3">LMG 25694</strain>
    </source>
</reference>
<proteinExistence type="predicted"/>
<dbReference type="Proteomes" id="UP000503313">
    <property type="component" value="Chromosome"/>
</dbReference>
<accession>A0AAE7BC82</accession>
<dbReference type="GO" id="GO:0003824">
    <property type="term" value="F:catalytic activity"/>
    <property type="evidence" value="ECO:0007669"/>
    <property type="project" value="InterPro"/>
</dbReference>
<dbReference type="PROSITE" id="PS51340">
    <property type="entry name" value="MOSC"/>
    <property type="match status" value="1"/>
</dbReference>
<evidence type="ECO:0000259" key="1">
    <source>
        <dbReference type="PROSITE" id="PS51340"/>
    </source>
</evidence>
<keyword evidence="3" id="KW-1185">Reference proteome</keyword>
<name>A0AAE7BC82_9BACT</name>
<dbReference type="InterPro" id="IPR011037">
    <property type="entry name" value="Pyrv_Knase-like_insert_dom_sf"/>
</dbReference>
<dbReference type="Pfam" id="PF03476">
    <property type="entry name" value="MOSC_N"/>
    <property type="match status" value="1"/>
</dbReference>
<dbReference type="KEGG" id="adz:ADFLV_0691"/>
<sequence length="262" mass="29694">MKKIGKVSSLLRYPVKSMQGENLKQTIITEKGLLGDRSYALIDIKSKKVISAKNPRKWPNIFKYSSSFLEEPTLNKIPNIEIKLPDKSVLSSSQNDIDEILSKNFNSDIRLSSNVPNDAKLEGLFDDSILDVIMPKGTFFDIGIIHLLTTSTISKLEELYKEGDFNINRFRPNIIIQLDSKEKDFVENNWVGKKIYIGEEVILKIKQSTSRCVMTTLEQENLPKDINILKTIKKSNDGKVGIYADVINTGIIKIDDSILIEE</sequence>
<dbReference type="RefSeq" id="WP_129010501.1">
    <property type="nucleotide sequence ID" value="NZ_CP053835.1"/>
</dbReference>
<dbReference type="GO" id="GO:0030151">
    <property type="term" value="F:molybdenum ion binding"/>
    <property type="evidence" value="ECO:0007669"/>
    <property type="project" value="InterPro"/>
</dbReference>
<dbReference type="AlphaFoldDB" id="A0AAE7BC82"/>
<dbReference type="InterPro" id="IPR005303">
    <property type="entry name" value="MOCOS_middle"/>
</dbReference>
<dbReference type="InterPro" id="IPR005302">
    <property type="entry name" value="MoCF_Sase_C"/>
</dbReference>
<dbReference type="GO" id="GO:0030170">
    <property type="term" value="F:pyridoxal phosphate binding"/>
    <property type="evidence" value="ECO:0007669"/>
    <property type="project" value="InterPro"/>
</dbReference>
<dbReference type="Gene3D" id="2.40.33.20">
    <property type="entry name" value="PK beta-barrel domain-like"/>
    <property type="match status" value="1"/>
</dbReference>
<dbReference type="SUPFAM" id="SSF50800">
    <property type="entry name" value="PK beta-barrel domain-like"/>
    <property type="match status" value="1"/>
</dbReference>
<feature type="domain" description="MOSC" evidence="1">
    <location>
        <begin position="109"/>
        <end position="261"/>
    </location>
</feature>
<evidence type="ECO:0000313" key="2">
    <source>
        <dbReference type="EMBL" id="QKF76740.1"/>
    </source>
</evidence>
<dbReference type="EMBL" id="CP053835">
    <property type="protein sequence ID" value="QKF76740.1"/>
    <property type="molecule type" value="Genomic_DNA"/>
</dbReference>
<organism evidence="2 3">
    <name type="scientific">Arcobacter defluvii</name>
    <dbReference type="NCBI Taxonomy" id="873191"/>
    <lineage>
        <taxon>Bacteria</taxon>
        <taxon>Pseudomonadati</taxon>
        <taxon>Campylobacterota</taxon>
        <taxon>Epsilonproteobacteria</taxon>
        <taxon>Campylobacterales</taxon>
        <taxon>Arcobacteraceae</taxon>
        <taxon>Arcobacter</taxon>
    </lineage>
</organism>
<evidence type="ECO:0000313" key="3">
    <source>
        <dbReference type="Proteomes" id="UP000503313"/>
    </source>
</evidence>
<protein>
    <submittedName>
        <fullName evidence="2">MOSC domain-containing protein</fullName>
    </submittedName>
</protein>
<gene>
    <name evidence="2" type="ORF">ADFLV_0691</name>
</gene>